<protein>
    <recommendedName>
        <fullName evidence="3">histidine kinase</fullName>
        <ecNumber evidence="3">2.7.13.3</ecNumber>
    </recommendedName>
</protein>
<dbReference type="SUPFAM" id="SSF158472">
    <property type="entry name" value="HAMP domain-like"/>
    <property type="match status" value="1"/>
</dbReference>
<evidence type="ECO:0000256" key="9">
    <source>
        <dbReference type="ARBA" id="ARBA00023012"/>
    </source>
</evidence>
<dbReference type="EC" id="2.7.13.3" evidence="3"/>
<dbReference type="SMART" id="SM00388">
    <property type="entry name" value="HisKA"/>
    <property type="match status" value="1"/>
</dbReference>
<dbReference type="GO" id="GO:0005524">
    <property type="term" value="F:ATP binding"/>
    <property type="evidence" value="ECO:0007669"/>
    <property type="project" value="UniProtKB-KW"/>
</dbReference>
<dbReference type="InterPro" id="IPR036890">
    <property type="entry name" value="HATPase_C_sf"/>
</dbReference>
<evidence type="ECO:0000256" key="4">
    <source>
        <dbReference type="ARBA" id="ARBA00022553"/>
    </source>
</evidence>
<gene>
    <name evidence="14" type="ORF">QCO44_05370</name>
</gene>
<dbReference type="Pfam" id="PF02518">
    <property type="entry name" value="HATPase_c"/>
    <property type="match status" value="1"/>
</dbReference>
<keyword evidence="5" id="KW-0808">Transferase</keyword>
<feature type="transmembrane region" description="Helical" evidence="11">
    <location>
        <begin position="6"/>
        <end position="34"/>
    </location>
</feature>
<reference evidence="14 15" key="1">
    <citation type="submission" date="2023-04" db="EMBL/GenBank/DDBJ databases">
        <title>Genome Sequence of Selenomonas sputigena ATCC 33150.</title>
        <authorList>
            <person name="Miller D.P."/>
            <person name="Anvari S."/>
            <person name="Polson S.W."/>
            <person name="Macdonald M."/>
            <person name="Mcdowell J.V."/>
        </authorList>
    </citation>
    <scope>NUCLEOTIDE SEQUENCE [LARGE SCALE GENOMIC DNA]</scope>
    <source>
        <strain evidence="14 15">ATCC 33150</strain>
    </source>
</reference>
<dbReference type="SMART" id="SM00387">
    <property type="entry name" value="HATPase_c"/>
    <property type="match status" value="1"/>
</dbReference>
<dbReference type="PRINTS" id="PR00344">
    <property type="entry name" value="BCTRLSENSOR"/>
</dbReference>
<dbReference type="InterPro" id="IPR003660">
    <property type="entry name" value="HAMP_dom"/>
</dbReference>
<accession>A0ABV3X4E9</accession>
<comment type="subcellular location">
    <subcellularLocation>
        <location evidence="2">Membrane</location>
    </subcellularLocation>
</comment>
<comment type="caution">
    <text evidence="14">The sequence shown here is derived from an EMBL/GenBank/DDBJ whole genome shotgun (WGS) entry which is preliminary data.</text>
</comment>
<keyword evidence="15" id="KW-1185">Reference proteome</keyword>
<keyword evidence="14" id="KW-0547">Nucleotide-binding</keyword>
<keyword evidence="9" id="KW-0902">Two-component regulatory system</keyword>
<keyword evidence="4" id="KW-0597">Phosphoprotein</keyword>
<sequence>MRVSTWLTLIYASVLVFVLVFTSLVTAIGIYFSLYHQAEIELMRSEEHVLGAITRGVEIFNEKEGDVRRRHPLAFSIYQEDLLTPGVVLRVTEGEDGKIVYESDTHYPSIRMVEEHIDWHPPLWANDSMFVSTIGNMHLYYHKVIVNQNGHTYVLHFFRTITGERHFLTTLQKILTITNLAGIILALCAGYFISCRILSPIRTMMQTARDLEVTDLSRRIEVPPVKDELTELAQTFNHMLDRIQEGFEQQRRFVSDASHELRTPVTVIRGYSDMLNRWGANEPETLEEGLSAIRSEAEDMQGLIEKLLFLARADQKRLAMHKERINLATVVDDVVKKMALIAKKHEVRLLENEPGLVYADPILMKHMMRIILENSMKYTPRGGHITASLLAGDDEMILALADDGIGIAPENQEKIFERFYRVDSSRTKDKNAPGGTGLGLSIARWIADQHGIRIELDSDLGRGTKFILHVPRVW</sequence>
<dbReference type="Gene3D" id="3.30.565.10">
    <property type="entry name" value="Histidine kinase-like ATPase, C-terminal domain"/>
    <property type="match status" value="1"/>
</dbReference>
<evidence type="ECO:0000256" key="8">
    <source>
        <dbReference type="ARBA" id="ARBA00022989"/>
    </source>
</evidence>
<proteinExistence type="predicted"/>
<evidence type="ECO:0000256" key="2">
    <source>
        <dbReference type="ARBA" id="ARBA00004370"/>
    </source>
</evidence>
<evidence type="ECO:0000256" key="11">
    <source>
        <dbReference type="SAM" id="Phobius"/>
    </source>
</evidence>
<dbReference type="InterPro" id="IPR050428">
    <property type="entry name" value="TCS_sensor_his_kinase"/>
</dbReference>
<dbReference type="PANTHER" id="PTHR45436">
    <property type="entry name" value="SENSOR HISTIDINE KINASE YKOH"/>
    <property type="match status" value="1"/>
</dbReference>
<evidence type="ECO:0000313" key="14">
    <source>
        <dbReference type="EMBL" id="MEX5285071.1"/>
    </source>
</evidence>
<dbReference type="PROSITE" id="PS50109">
    <property type="entry name" value="HIS_KIN"/>
    <property type="match status" value="1"/>
</dbReference>
<dbReference type="Pfam" id="PF00512">
    <property type="entry name" value="HisKA"/>
    <property type="match status" value="1"/>
</dbReference>
<dbReference type="Proteomes" id="UP001559623">
    <property type="component" value="Unassembled WGS sequence"/>
</dbReference>
<keyword evidence="8 11" id="KW-1133">Transmembrane helix</keyword>
<dbReference type="Gene3D" id="1.10.287.130">
    <property type="match status" value="1"/>
</dbReference>
<keyword evidence="6 11" id="KW-0812">Transmembrane</keyword>
<evidence type="ECO:0000256" key="1">
    <source>
        <dbReference type="ARBA" id="ARBA00000085"/>
    </source>
</evidence>
<comment type="catalytic activity">
    <reaction evidence="1">
        <text>ATP + protein L-histidine = ADP + protein N-phospho-L-histidine.</text>
        <dbReference type="EC" id="2.7.13.3"/>
    </reaction>
</comment>
<dbReference type="CDD" id="cd00082">
    <property type="entry name" value="HisKA"/>
    <property type="match status" value="1"/>
</dbReference>
<dbReference type="PROSITE" id="PS50885">
    <property type="entry name" value="HAMP"/>
    <property type="match status" value="1"/>
</dbReference>
<keyword evidence="10 11" id="KW-0472">Membrane</keyword>
<dbReference type="EMBL" id="JARVLH010000003">
    <property type="protein sequence ID" value="MEX5285071.1"/>
    <property type="molecule type" value="Genomic_DNA"/>
</dbReference>
<dbReference type="InterPro" id="IPR003594">
    <property type="entry name" value="HATPase_dom"/>
</dbReference>
<name>A0ABV3X4E9_9FIRM</name>
<evidence type="ECO:0000256" key="3">
    <source>
        <dbReference type="ARBA" id="ARBA00012438"/>
    </source>
</evidence>
<dbReference type="InterPro" id="IPR005467">
    <property type="entry name" value="His_kinase_dom"/>
</dbReference>
<dbReference type="SUPFAM" id="SSF47384">
    <property type="entry name" value="Homodimeric domain of signal transducing histidine kinase"/>
    <property type="match status" value="1"/>
</dbReference>
<dbReference type="InterPro" id="IPR003661">
    <property type="entry name" value="HisK_dim/P_dom"/>
</dbReference>
<feature type="domain" description="Histidine kinase" evidence="12">
    <location>
        <begin position="256"/>
        <end position="474"/>
    </location>
</feature>
<dbReference type="SMART" id="SM00304">
    <property type="entry name" value="HAMP"/>
    <property type="match status" value="1"/>
</dbReference>
<dbReference type="Gene3D" id="6.10.340.10">
    <property type="match status" value="1"/>
</dbReference>
<evidence type="ECO:0000259" key="13">
    <source>
        <dbReference type="PROSITE" id="PS50885"/>
    </source>
</evidence>
<evidence type="ECO:0000256" key="6">
    <source>
        <dbReference type="ARBA" id="ARBA00022692"/>
    </source>
</evidence>
<feature type="transmembrane region" description="Helical" evidence="11">
    <location>
        <begin position="174"/>
        <end position="193"/>
    </location>
</feature>
<feature type="domain" description="HAMP" evidence="13">
    <location>
        <begin position="195"/>
        <end position="248"/>
    </location>
</feature>
<dbReference type="PANTHER" id="PTHR45436:SF5">
    <property type="entry name" value="SENSOR HISTIDINE KINASE TRCS"/>
    <property type="match status" value="1"/>
</dbReference>
<organism evidence="14 15">
    <name type="scientific">Selenomonas sputigena</name>
    <dbReference type="NCBI Taxonomy" id="69823"/>
    <lineage>
        <taxon>Bacteria</taxon>
        <taxon>Bacillati</taxon>
        <taxon>Bacillota</taxon>
        <taxon>Negativicutes</taxon>
        <taxon>Selenomonadales</taxon>
        <taxon>Selenomonadaceae</taxon>
        <taxon>Selenomonas</taxon>
    </lineage>
</organism>
<dbReference type="CDD" id="cd06225">
    <property type="entry name" value="HAMP"/>
    <property type="match status" value="1"/>
</dbReference>
<keyword evidence="14" id="KW-0067">ATP-binding</keyword>
<dbReference type="InterPro" id="IPR036097">
    <property type="entry name" value="HisK_dim/P_sf"/>
</dbReference>
<dbReference type="CDD" id="cd00075">
    <property type="entry name" value="HATPase"/>
    <property type="match status" value="1"/>
</dbReference>
<evidence type="ECO:0000256" key="5">
    <source>
        <dbReference type="ARBA" id="ARBA00022679"/>
    </source>
</evidence>
<evidence type="ECO:0000313" key="15">
    <source>
        <dbReference type="Proteomes" id="UP001559623"/>
    </source>
</evidence>
<dbReference type="InterPro" id="IPR004358">
    <property type="entry name" value="Sig_transdc_His_kin-like_C"/>
</dbReference>
<keyword evidence="7" id="KW-0418">Kinase</keyword>
<dbReference type="Pfam" id="PF00672">
    <property type="entry name" value="HAMP"/>
    <property type="match status" value="1"/>
</dbReference>
<evidence type="ECO:0000256" key="10">
    <source>
        <dbReference type="ARBA" id="ARBA00023136"/>
    </source>
</evidence>
<evidence type="ECO:0000259" key="12">
    <source>
        <dbReference type="PROSITE" id="PS50109"/>
    </source>
</evidence>
<evidence type="ECO:0000256" key="7">
    <source>
        <dbReference type="ARBA" id="ARBA00022777"/>
    </source>
</evidence>
<dbReference type="SUPFAM" id="SSF55874">
    <property type="entry name" value="ATPase domain of HSP90 chaperone/DNA topoisomerase II/histidine kinase"/>
    <property type="match status" value="1"/>
</dbReference>